<accession>A0A835QRI0</accession>
<protein>
    <submittedName>
        <fullName evidence="3">Uncharacterized protein</fullName>
    </submittedName>
</protein>
<evidence type="ECO:0000313" key="3">
    <source>
        <dbReference type="EMBL" id="KAG0475801.1"/>
    </source>
</evidence>
<dbReference type="SUPFAM" id="SSF52743">
    <property type="entry name" value="Subtilisin-like"/>
    <property type="match status" value="1"/>
</dbReference>
<evidence type="ECO:0000256" key="1">
    <source>
        <dbReference type="ARBA" id="ARBA00011073"/>
    </source>
</evidence>
<dbReference type="CDD" id="cd02120">
    <property type="entry name" value="PA_subtilisin_like"/>
    <property type="match status" value="1"/>
</dbReference>
<reference evidence="3 4" key="1">
    <citation type="journal article" date="2020" name="Nat. Food">
        <title>A phased Vanilla planifolia genome enables genetic improvement of flavour and production.</title>
        <authorList>
            <person name="Hasing T."/>
            <person name="Tang H."/>
            <person name="Brym M."/>
            <person name="Khazi F."/>
            <person name="Huang T."/>
            <person name="Chambers A.H."/>
        </authorList>
    </citation>
    <scope>NUCLEOTIDE SEQUENCE [LARGE SCALE GENOMIC DNA]</scope>
    <source>
        <tissue evidence="3">Leaf</tissue>
    </source>
</reference>
<gene>
    <name evidence="3" type="ORF">HPP92_012642</name>
</gene>
<dbReference type="EMBL" id="JADCNL010000006">
    <property type="protein sequence ID" value="KAG0475801.1"/>
    <property type="molecule type" value="Genomic_DNA"/>
</dbReference>
<dbReference type="GO" id="GO:0006508">
    <property type="term" value="P:proteolysis"/>
    <property type="evidence" value="ECO:0007669"/>
    <property type="project" value="InterPro"/>
</dbReference>
<comment type="caution">
    <text evidence="3">The sequence shown here is derived from an EMBL/GenBank/DDBJ whole genome shotgun (WGS) entry which is preliminary data.</text>
</comment>
<name>A0A835QRI0_VANPL</name>
<dbReference type="GO" id="GO:0004252">
    <property type="term" value="F:serine-type endopeptidase activity"/>
    <property type="evidence" value="ECO:0007669"/>
    <property type="project" value="InterPro"/>
</dbReference>
<dbReference type="PANTHER" id="PTHR10795">
    <property type="entry name" value="PROPROTEIN CONVERTASE SUBTILISIN/KEXIN"/>
    <property type="match status" value="1"/>
</dbReference>
<organism evidence="3 4">
    <name type="scientific">Vanilla planifolia</name>
    <name type="common">Vanilla</name>
    <dbReference type="NCBI Taxonomy" id="51239"/>
    <lineage>
        <taxon>Eukaryota</taxon>
        <taxon>Viridiplantae</taxon>
        <taxon>Streptophyta</taxon>
        <taxon>Embryophyta</taxon>
        <taxon>Tracheophyta</taxon>
        <taxon>Spermatophyta</taxon>
        <taxon>Magnoliopsida</taxon>
        <taxon>Liliopsida</taxon>
        <taxon>Asparagales</taxon>
        <taxon>Orchidaceae</taxon>
        <taxon>Vanilloideae</taxon>
        <taxon>Vanilleae</taxon>
        <taxon>Vanilla</taxon>
    </lineage>
</organism>
<dbReference type="InterPro" id="IPR045051">
    <property type="entry name" value="SBT"/>
</dbReference>
<dbReference type="Gene3D" id="3.50.30.30">
    <property type="match status" value="1"/>
</dbReference>
<dbReference type="InterPro" id="IPR036852">
    <property type="entry name" value="Peptidase_S8/S53_dom_sf"/>
</dbReference>
<sequence>MILANNQENGEELIADPHLIPASMVGASSGEKIRAYIRGTVIGDDPPAPKVAAFSSRGPNYRTPEILKPDVIAPGVNILAAWTGAASPTDLNIDQRRLNLT</sequence>
<dbReference type="Gene3D" id="3.40.50.200">
    <property type="entry name" value="Peptidase S8/S53 domain"/>
    <property type="match status" value="1"/>
</dbReference>
<evidence type="ECO:0000313" key="4">
    <source>
        <dbReference type="Proteomes" id="UP000636800"/>
    </source>
</evidence>
<dbReference type="AlphaFoldDB" id="A0A835QRI0"/>
<keyword evidence="2" id="KW-0732">Signal</keyword>
<dbReference type="OrthoDB" id="1911901at2759"/>
<proteinExistence type="inferred from homology"/>
<dbReference type="Proteomes" id="UP000636800">
    <property type="component" value="Chromosome 6"/>
</dbReference>
<comment type="similarity">
    <text evidence="1">Belongs to the peptidase S8 family.</text>
</comment>
<keyword evidence="4" id="KW-1185">Reference proteome</keyword>
<evidence type="ECO:0000256" key="2">
    <source>
        <dbReference type="ARBA" id="ARBA00022729"/>
    </source>
</evidence>